<comment type="caution">
    <text evidence="1">The sequence shown here is derived from an EMBL/GenBank/DDBJ whole genome shotgun (WGS) entry which is preliminary data.</text>
</comment>
<evidence type="ECO:0000313" key="1">
    <source>
        <dbReference type="EMBL" id="KAA8590014.1"/>
    </source>
</evidence>
<reference evidence="1 2" key="1">
    <citation type="submission" date="2019-08" db="EMBL/GenBank/DDBJ databases">
        <title>A chromosome-level genome assembly, high-density linkage maps, and genome scans reveal the genomic architecture of hybrid incompatibilities underlying speciation via character displacement in darters (Percidae: Etheostominae).</title>
        <authorList>
            <person name="Moran R.L."/>
            <person name="Catchen J.M."/>
            <person name="Fuller R.C."/>
        </authorList>
    </citation>
    <scope>NUCLEOTIDE SEQUENCE [LARGE SCALE GENOMIC DNA]</scope>
    <source>
        <strain evidence="1">EspeVRDwgs_2016</strain>
        <tissue evidence="1">Muscle</tissue>
    </source>
</reference>
<name>A0A5J5D9C0_9PERO</name>
<proteinExistence type="predicted"/>
<keyword evidence="2" id="KW-1185">Reference proteome</keyword>
<protein>
    <submittedName>
        <fullName evidence="1">Uncharacterized protein</fullName>
    </submittedName>
</protein>
<dbReference type="Proteomes" id="UP000327493">
    <property type="component" value="Chromosome 9"/>
</dbReference>
<dbReference type="EMBL" id="VOFY01000009">
    <property type="protein sequence ID" value="KAA8590014.1"/>
    <property type="molecule type" value="Genomic_DNA"/>
</dbReference>
<organism evidence="1 2">
    <name type="scientific">Etheostoma spectabile</name>
    <name type="common">orangethroat darter</name>
    <dbReference type="NCBI Taxonomy" id="54343"/>
    <lineage>
        <taxon>Eukaryota</taxon>
        <taxon>Metazoa</taxon>
        <taxon>Chordata</taxon>
        <taxon>Craniata</taxon>
        <taxon>Vertebrata</taxon>
        <taxon>Euteleostomi</taxon>
        <taxon>Actinopterygii</taxon>
        <taxon>Neopterygii</taxon>
        <taxon>Teleostei</taxon>
        <taxon>Neoteleostei</taxon>
        <taxon>Acanthomorphata</taxon>
        <taxon>Eupercaria</taxon>
        <taxon>Perciformes</taxon>
        <taxon>Percoidei</taxon>
        <taxon>Percidae</taxon>
        <taxon>Etheostomatinae</taxon>
        <taxon>Etheostoma</taxon>
    </lineage>
</organism>
<accession>A0A5J5D9C0</accession>
<sequence>MNYYKELLQTTNFFYFCYCHSSLTPTGPSDTASQEPGLTEVSA</sequence>
<gene>
    <name evidence="1" type="ORF">FQN60_013379</name>
</gene>
<dbReference type="AlphaFoldDB" id="A0A5J5D9C0"/>
<evidence type="ECO:0000313" key="2">
    <source>
        <dbReference type="Proteomes" id="UP000327493"/>
    </source>
</evidence>